<protein>
    <submittedName>
        <fullName evidence="2">Uncharacterized protein</fullName>
    </submittedName>
</protein>
<dbReference type="KEGG" id="nko:Niako_4076"/>
<dbReference type="InterPro" id="IPR045770">
    <property type="entry name" value="DUF6223"/>
</dbReference>
<dbReference type="STRING" id="700598.Niako_4076"/>
<evidence type="ECO:0000256" key="1">
    <source>
        <dbReference type="SAM" id="Phobius"/>
    </source>
</evidence>
<evidence type="ECO:0000313" key="3">
    <source>
        <dbReference type="Proteomes" id="UP000005438"/>
    </source>
</evidence>
<dbReference type="RefSeq" id="WP_014220267.1">
    <property type="nucleotide sequence ID" value="NC_016609.1"/>
</dbReference>
<keyword evidence="1" id="KW-0812">Transmembrane</keyword>
<accession>G8TC48</accession>
<proteinExistence type="predicted"/>
<dbReference type="Pfam" id="PF19733">
    <property type="entry name" value="DUF6223"/>
    <property type="match status" value="1"/>
</dbReference>
<keyword evidence="1" id="KW-1133">Transmembrane helix</keyword>
<dbReference type="HOGENOM" id="CLU_141456_2_0_10"/>
<dbReference type="EMBL" id="CP003178">
    <property type="protein sequence ID" value="AEW00355.1"/>
    <property type="molecule type" value="Genomic_DNA"/>
</dbReference>
<organism evidence="2 3">
    <name type="scientific">Niastella koreensis (strain DSM 17620 / KACC 11465 / NBRC 106392 / GR20-10)</name>
    <dbReference type="NCBI Taxonomy" id="700598"/>
    <lineage>
        <taxon>Bacteria</taxon>
        <taxon>Pseudomonadati</taxon>
        <taxon>Bacteroidota</taxon>
        <taxon>Chitinophagia</taxon>
        <taxon>Chitinophagales</taxon>
        <taxon>Chitinophagaceae</taxon>
        <taxon>Niastella</taxon>
    </lineage>
</organism>
<dbReference type="AlphaFoldDB" id="G8TC48"/>
<sequence length="99" mass="9879">MSIVITLVGLIGVIMGRQALVRTNRRIGSARPKAIAALLLGLTGIVASGLHLAISSGGFGTGSGRAGAIVAMVLGFIGAAFGWLALARSKQTAGHGSLR</sequence>
<name>G8TC48_NIAKG</name>
<keyword evidence="1" id="KW-0472">Membrane</keyword>
<gene>
    <name evidence="2" type="ordered locus">Niako_4076</name>
</gene>
<reference evidence="2 3" key="1">
    <citation type="submission" date="2011-12" db="EMBL/GenBank/DDBJ databases">
        <title>The complete genome of Niastella koreensis GR20-10.</title>
        <authorList>
            <consortium name="US DOE Joint Genome Institute (JGI-PGF)"/>
            <person name="Lucas S."/>
            <person name="Han J."/>
            <person name="Lapidus A."/>
            <person name="Bruce D."/>
            <person name="Goodwin L."/>
            <person name="Pitluck S."/>
            <person name="Peters L."/>
            <person name="Kyrpides N."/>
            <person name="Mavromatis K."/>
            <person name="Ivanova N."/>
            <person name="Mikhailova N."/>
            <person name="Davenport K."/>
            <person name="Saunders E."/>
            <person name="Detter J.C."/>
            <person name="Tapia R."/>
            <person name="Han C."/>
            <person name="Land M."/>
            <person name="Hauser L."/>
            <person name="Markowitz V."/>
            <person name="Cheng J.-F."/>
            <person name="Hugenholtz P."/>
            <person name="Woyke T."/>
            <person name="Wu D."/>
            <person name="Tindall B."/>
            <person name="Pomrenke H."/>
            <person name="Brambilla E."/>
            <person name="Klenk H.-P."/>
            <person name="Eisen J.A."/>
        </authorList>
    </citation>
    <scope>NUCLEOTIDE SEQUENCE [LARGE SCALE GENOMIC DNA]</scope>
    <source>
        <strain evidence="3">DSM 17620 / KACC 11465 / NBRC 106392 / GR20-10</strain>
    </source>
</reference>
<evidence type="ECO:0000313" key="2">
    <source>
        <dbReference type="EMBL" id="AEW00355.1"/>
    </source>
</evidence>
<dbReference type="Proteomes" id="UP000005438">
    <property type="component" value="Chromosome"/>
</dbReference>
<feature type="transmembrane region" description="Helical" evidence="1">
    <location>
        <begin position="66"/>
        <end position="86"/>
    </location>
</feature>
<dbReference type="PATRIC" id="fig|700598.3.peg.4167"/>
<feature type="transmembrane region" description="Helical" evidence="1">
    <location>
        <begin position="35"/>
        <end position="54"/>
    </location>
</feature>